<gene>
    <name evidence="4" type="ORF">ABZ921_23595</name>
</gene>
<protein>
    <recommendedName>
        <fullName evidence="6">Gram-positive cocci surface proteins LPxTG domain-containing protein</fullName>
    </recommendedName>
</protein>
<evidence type="ECO:0000313" key="4">
    <source>
        <dbReference type="EMBL" id="MEU6823629.1"/>
    </source>
</evidence>
<name>A0ABV3BRJ2_9ACTN</name>
<reference evidence="4 5" key="1">
    <citation type="submission" date="2024-06" db="EMBL/GenBank/DDBJ databases">
        <title>The Natural Products Discovery Center: Release of the First 8490 Sequenced Strains for Exploring Actinobacteria Biosynthetic Diversity.</title>
        <authorList>
            <person name="Kalkreuter E."/>
            <person name="Kautsar S.A."/>
            <person name="Yang D."/>
            <person name="Bader C.D."/>
            <person name="Teijaro C.N."/>
            <person name="Fluegel L."/>
            <person name="Davis C.M."/>
            <person name="Simpson J.R."/>
            <person name="Lauterbach L."/>
            <person name="Steele A.D."/>
            <person name="Gui C."/>
            <person name="Meng S."/>
            <person name="Li G."/>
            <person name="Viehrig K."/>
            <person name="Ye F."/>
            <person name="Su P."/>
            <person name="Kiefer A.F."/>
            <person name="Nichols A."/>
            <person name="Cepeda A.J."/>
            <person name="Yan W."/>
            <person name="Fan B."/>
            <person name="Jiang Y."/>
            <person name="Adhikari A."/>
            <person name="Zheng C.-J."/>
            <person name="Schuster L."/>
            <person name="Cowan T.M."/>
            <person name="Smanski M.J."/>
            <person name="Chevrette M.G."/>
            <person name="De Carvalho L.P.S."/>
            <person name="Shen B."/>
        </authorList>
    </citation>
    <scope>NUCLEOTIDE SEQUENCE [LARGE SCALE GENOMIC DNA]</scope>
    <source>
        <strain evidence="4 5">NPDC046838</strain>
    </source>
</reference>
<dbReference type="EMBL" id="JBEYXV010000012">
    <property type="protein sequence ID" value="MEU6823629.1"/>
    <property type="molecule type" value="Genomic_DNA"/>
</dbReference>
<evidence type="ECO:0000313" key="5">
    <source>
        <dbReference type="Proteomes" id="UP001551176"/>
    </source>
</evidence>
<keyword evidence="2" id="KW-0472">Membrane</keyword>
<accession>A0ABV3BRJ2</accession>
<keyword evidence="2" id="KW-1133">Transmembrane helix</keyword>
<feature type="region of interest" description="Disordered" evidence="1">
    <location>
        <begin position="206"/>
        <end position="228"/>
    </location>
</feature>
<evidence type="ECO:0000256" key="1">
    <source>
        <dbReference type="SAM" id="MobiDB-lite"/>
    </source>
</evidence>
<evidence type="ECO:0008006" key="6">
    <source>
        <dbReference type="Google" id="ProtNLM"/>
    </source>
</evidence>
<sequence length="261" mass="27143">MRFRSSLALGLTAAVAALAPTVVEVPAGATEAVSRAAARVPLTPHPRAADQPTCTSVDSAAFPLDTRIHRGPGAYEAGGERQEWTLDLTNTTDGTCGNIHPILVLVDQERTLKPRQVRLEFDDEGRERDVTFQKTARGENIGVFGGGFPGFTVGPGRTVTVKVRLAFADDTEPDHVVASAALVQRRNDDGDWVGESNGYPFDIVPEGTDLPSSSPSAGGLEELAETGPSTPLGTGIAVGAALLGVGALAVGALRLRAAGKR</sequence>
<keyword evidence="2" id="KW-0812">Transmembrane</keyword>
<dbReference type="RefSeq" id="WP_359352440.1">
    <property type="nucleotide sequence ID" value="NZ_JBEYXV010000012.1"/>
</dbReference>
<feature type="signal peptide" evidence="3">
    <location>
        <begin position="1"/>
        <end position="19"/>
    </location>
</feature>
<evidence type="ECO:0000256" key="2">
    <source>
        <dbReference type="SAM" id="Phobius"/>
    </source>
</evidence>
<feature type="chain" id="PRO_5045611288" description="Gram-positive cocci surface proteins LPxTG domain-containing protein" evidence="3">
    <location>
        <begin position="20"/>
        <end position="261"/>
    </location>
</feature>
<evidence type="ECO:0000256" key="3">
    <source>
        <dbReference type="SAM" id="SignalP"/>
    </source>
</evidence>
<comment type="caution">
    <text evidence="4">The sequence shown here is derived from an EMBL/GenBank/DDBJ whole genome shotgun (WGS) entry which is preliminary data.</text>
</comment>
<feature type="transmembrane region" description="Helical" evidence="2">
    <location>
        <begin position="232"/>
        <end position="253"/>
    </location>
</feature>
<proteinExistence type="predicted"/>
<organism evidence="4 5">
    <name type="scientific">Streptomyces atriruber</name>
    <dbReference type="NCBI Taxonomy" id="545121"/>
    <lineage>
        <taxon>Bacteria</taxon>
        <taxon>Bacillati</taxon>
        <taxon>Actinomycetota</taxon>
        <taxon>Actinomycetes</taxon>
        <taxon>Kitasatosporales</taxon>
        <taxon>Streptomycetaceae</taxon>
        <taxon>Streptomyces</taxon>
    </lineage>
</organism>
<keyword evidence="3" id="KW-0732">Signal</keyword>
<dbReference type="Proteomes" id="UP001551176">
    <property type="component" value="Unassembled WGS sequence"/>
</dbReference>
<keyword evidence="5" id="KW-1185">Reference proteome</keyword>